<dbReference type="Proteomes" id="UP000272942">
    <property type="component" value="Unassembled WGS sequence"/>
</dbReference>
<keyword evidence="5" id="KW-0378">Hydrolase</keyword>
<evidence type="ECO:0000256" key="5">
    <source>
        <dbReference type="ARBA" id="ARBA00022801"/>
    </source>
</evidence>
<organism evidence="8 9">
    <name type="scientific">Echinostoma caproni</name>
    <dbReference type="NCBI Taxonomy" id="27848"/>
    <lineage>
        <taxon>Eukaryota</taxon>
        <taxon>Metazoa</taxon>
        <taxon>Spiralia</taxon>
        <taxon>Lophotrochozoa</taxon>
        <taxon>Platyhelminthes</taxon>
        <taxon>Trematoda</taxon>
        <taxon>Digenea</taxon>
        <taxon>Plagiorchiida</taxon>
        <taxon>Echinostomata</taxon>
        <taxon>Echinostomatoidea</taxon>
        <taxon>Echinostomatidae</taxon>
        <taxon>Echinostoma</taxon>
    </lineage>
</organism>
<dbReference type="InterPro" id="IPR041373">
    <property type="entry name" value="RT_RNaseH"/>
</dbReference>
<dbReference type="OrthoDB" id="6272906at2759"/>
<evidence type="ECO:0000256" key="3">
    <source>
        <dbReference type="ARBA" id="ARBA00022722"/>
    </source>
</evidence>
<dbReference type="PANTHER" id="PTHR37984:SF5">
    <property type="entry name" value="PROTEIN NYNRIN-LIKE"/>
    <property type="match status" value="1"/>
</dbReference>
<proteinExistence type="predicted"/>
<keyword evidence="6" id="KW-0695">RNA-directed DNA polymerase</keyword>
<dbReference type="AlphaFoldDB" id="A0A3P8LCH6"/>
<keyword evidence="3" id="KW-0540">Nuclease</keyword>
<dbReference type="InterPro" id="IPR043502">
    <property type="entry name" value="DNA/RNA_pol_sf"/>
</dbReference>
<dbReference type="GO" id="GO:0004519">
    <property type="term" value="F:endonuclease activity"/>
    <property type="evidence" value="ECO:0007669"/>
    <property type="project" value="UniProtKB-KW"/>
</dbReference>
<dbReference type="PANTHER" id="PTHR37984">
    <property type="entry name" value="PROTEIN CBG26694"/>
    <property type="match status" value="1"/>
</dbReference>
<feature type="domain" description="Reverse transcriptase RNase H-like" evidence="7">
    <location>
        <begin position="34"/>
        <end position="137"/>
    </location>
</feature>
<dbReference type="Pfam" id="PF17917">
    <property type="entry name" value="RT_RNaseH"/>
    <property type="match status" value="1"/>
</dbReference>
<reference evidence="8 9" key="1">
    <citation type="submission" date="2018-11" db="EMBL/GenBank/DDBJ databases">
        <authorList>
            <consortium name="Pathogen Informatics"/>
        </authorList>
    </citation>
    <scope>NUCLEOTIDE SEQUENCE [LARGE SCALE GENOMIC DNA]</scope>
    <source>
        <strain evidence="8 9">Egypt</strain>
    </source>
</reference>
<keyword evidence="2" id="KW-0548">Nucleotidyltransferase</keyword>
<evidence type="ECO:0000256" key="4">
    <source>
        <dbReference type="ARBA" id="ARBA00022759"/>
    </source>
</evidence>
<evidence type="ECO:0000313" key="8">
    <source>
        <dbReference type="EMBL" id="VDP96193.1"/>
    </source>
</evidence>
<name>A0A3P8LCH6_9TREM</name>
<accession>A0A3P8LCH6</accession>
<protein>
    <recommendedName>
        <fullName evidence="7">Reverse transcriptase RNase H-like domain-containing protein</fullName>
    </recommendedName>
</protein>
<keyword evidence="4" id="KW-0255">Endonuclease</keyword>
<keyword evidence="1" id="KW-0808">Transferase</keyword>
<evidence type="ECO:0000313" key="9">
    <source>
        <dbReference type="Proteomes" id="UP000272942"/>
    </source>
</evidence>
<dbReference type="InterPro" id="IPR050951">
    <property type="entry name" value="Retrovirus_Pol_polyprotein"/>
</dbReference>
<dbReference type="GO" id="GO:0003964">
    <property type="term" value="F:RNA-directed DNA polymerase activity"/>
    <property type="evidence" value="ECO:0007669"/>
    <property type="project" value="UniProtKB-KW"/>
</dbReference>
<gene>
    <name evidence="8" type="ORF">ECPE_LOCUS18366</name>
</gene>
<dbReference type="EMBL" id="UZAN01077685">
    <property type="protein sequence ID" value="VDP96193.1"/>
    <property type="molecule type" value="Genomic_DNA"/>
</dbReference>
<evidence type="ECO:0000259" key="7">
    <source>
        <dbReference type="Pfam" id="PF17917"/>
    </source>
</evidence>
<sequence length="189" mass="21347">MYSDAWDCSVECEDILRGLIRCVTDRPVIAPFSPSKPTTLITNASDVGIGAVLEQEDCPVICISRLLNAAEKGYSQTQKEASALFWAVRRLHKYLFGLPFTIITDHQALQFLFNPNKSITKSTAAMLQRWSIALAAYNYDIQHRPGKTIPQADFLSHYSRFSEAEQCHFITPAPTVSRKSLHKSTKQYY</sequence>
<dbReference type="SUPFAM" id="SSF56672">
    <property type="entry name" value="DNA/RNA polymerases"/>
    <property type="match status" value="1"/>
</dbReference>
<evidence type="ECO:0000256" key="2">
    <source>
        <dbReference type="ARBA" id="ARBA00022695"/>
    </source>
</evidence>
<evidence type="ECO:0000256" key="6">
    <source>
        <dbReference type="ARBA" id="ARBA00022918"/>
    </source>
</evidence>
<evidence type="ECO:0000256" key="1">
    <source>
        <dbReference type="ARBA" id="ARBA00022679"/>
    </source>
</evidence>
<dbReference type="CDD" id="cd09274">
    <property type="entry name" value="RNase_HI_RT_Ty3"/>
    <property type="match status" value="1"/>
</dbReference>
<dbReference type="GO" id="GO:0016787">
    <property type="term" value="F:hydrolase activity"/>
    <property type="evidence" value="ECO:0007669"/>
    <property type="project" value="UniProtKB-KW"/>
</dbReference>
<keyword evidence="9" id="KW-1185">Reference proteome</keyword>